<accession>A0A316FX31</accession>
<dbReference type="GO" id="GO:0005737">
    <property type="term" value="C:cytoplasm"/>
    <property type="evidence" value="ECO:0007669"/>
    <property type="project" value="InterPro"/>
</dbReference>
<protein>
    <submittedName>
        <fullName evidence="1">Sulfur relay protein TusB/DsrH</fullName>
    </submittedName>
</protein>
<dbReference type="RefSeq" id="WP_109762380.1">
    <property type="nucleotide sequence ID" value="NZ_QGGU01000003.1"/>
</dbReference>
<evidence type="ECO:0000313" key="1">
    <source>
        <dbReference type="EMBL" id="PWK53261.1"/>
    </source>
</evidence>
<gene>
    <name evidence="1" type="ORF">C8D97_10388</name>
</gene>
<dbReference type="InterPro" id="IPR007215">
    <property type="entry name" value="Sulphur_relay_TusB/DsrH"/>
</dbReference>
<dbReference type="Pfam" id="PF04077">
    <property type="entry name" value="DsrH"/>
    <property type="match status" value="1"/>
</dbReference>
<reference evidence="1 2" key="1">
    <citation type="submission" date="2018-05" db="EMBL/GenBank/DDBJ databases">
        <title>Genomic Encyclopedia of Type Strains, Phase IV (KMG-IV): sequencing the most valuable type-strain genomes for metagenomic binning, comparative biology and taxonomic classification.</title>
        <authorList>
            <person name="Goeker M."/>
        </authorList>
    </citation>
    <scope>NUCLEOTIDE SEQUENCE [LARGE SCALE GENOMIC DNA]</scope>
    <source>
        <strain evidence="1 2">DSM 25350</strain>
    </source>
</reference>
<dbReference type="OrthoDB" id="9795117at2"/>
<dbReference type="Proteomes" id="UP000245790">
    <property type="component" value="Unassembled WGS sequence"/>
</dbReference>
<dbReference type="SUPFAM" id="SSF75169">
    <property type="entry name" value="DsrEFH-like"/>
    <property type="match status" value="1"/>
</dbReference>
<sequence length="97" mass="11164">MSCLHIINRRINQQTLNEQAKWFSEDDAILLIEDALYLVHALSLESLGYPVYALSTDAKVRGVETTSKQVEWLNDYEAMVDITILFDKSITWTTQQV</sequence>
<dbReference type="EMBL" id="QGGU01000003">
    <property type="protein sequence ID" value="PWK53261.1"/>
    <property type="molecule type" value="Genomic_DNA"/>
</dbReference>
<comment type="caution">
    <text evidence="1">The sequence shown here is derived from an EMBL/GenBank/DDBJ whole genome shotgun (WGS) entry which is preliminary data.</text>
</comment>
<dbReference type="AlphaFoldDB" id="A0A316FX31"/>
<proteinExistence type="predicted"/>
<dbReference type="Gene3D" id="3.40.1260.10">
    <property type="entry name" value="DsrEFH-like"/>
    <property type="match status" value="1"/>
</dbReference>
<name>A0A316FX31_9GAMM</name>
<evidence type="ECO:0000313" key="2">
    <source>
        <dbReference type="Proteomes" id="UP000245790"/>
    </source>
</evidence>
<dbReference type="GO" id="GO:0002143">
    <property type="term" value="P:tRNA wobble position uridine thiolation"/>
    <property type="evidence" value="ECO:0007669"/>
    <property type="project" value="InterPro"/>
</dbReference>
<organism evidence="1 2">
    <name type="scientific">Pleionea mediterranea</name>
    <dbReference type="NCBI Taxonomy" id="523701"/>
    <lineage>
        <taxon>Bacteria</taxon>
        <taxon>Pseudomonadati</taxon>
        <taxon>Pseudomonadota</taxon>
        <taxon>Gammaproteobacteria</taxon>
        <taxon>Oceanospirillales</taxon>
        <taxon>Pleioneaceae</taxon>
        <taxon>Pleionea</taxon>
    </lineage>
</organism>
<dbReference type="InterPro" id="IPR027396">
    <property type="entry name" value="DsrEFH-like"/>
</dbReference>
<keyword evidence="2" id="KW-1185">Reference proteome</keyword>